<evidence type="ECO:0000313" key="2">
    <source>
        <dbReference type="EMBL" id="KAF2793183.1"/>
    </source>
</evidence>
<dbReference type="EMBL" id="MU001938">
    <property type="protein sequence ID" value="KAF2793183.1"/>
    <property type="molecule type" value="Genomic_DNA"/>
</dbReference>
<gene>
    <name evidence="2" type="ORF">K505DRAFT_44743</name>
</gene>
<keyword evidence="3" id="KW-1185">Reference proteome</keyword>
<reference evidence="2" key="1">
    <citation type="journal article" date="2020" name="Stud. Mycol.">
        <title>101 Dothideomycetes genomes: a test case for predicting lifestyles and emergence of pathogens.</title>
        <authorList>
            <person name="Haridas S."/>
            <person name="Albert R."/>
            <person name="Binder M."/>
            <person name="Bloem J."/>
            <person name="Labutti K."/>
            <person name="Salamov A."/>
            <person name="Andreopoulos B."/>
            <person name="Baker S."/>
            <person name="Barry K."/>
            <person name="Bills G."/>
            <person name="Bluhm B."/>
            <person name="Cannon C."/>
            <person name="Castanera R."/>
            <person name="Culley D."/>
            <person name="Daum C."/>
            <person name="Ezra D."/>
            <person name="Gonzalez J."/>
            <person name="Henrissat B."/>
            <person name="Kuo A."/>
            <person name="Liang C."/>
            <person name="Lipzen A."/>
            <person name="Lutzoni F."/>
            <person name="Magnuson J."/>
            <person name="Mondo S."/>
            <person name="Nolan M."/>
            <person name="Ohm R."/>
            <person name="Pangilinan J."/>
            <person name="Park H.-J."/>
            <person name="Ramirez L."/>
            <person name="Alfaro M."/>
            <person name="Sun H."/>
            <person name="Tritt A."/>
            <person name="Yoshinaga Y."/>
            <person name="Zwiers L.-H."/>
            <person name="Turgeon B."/>
            <person name="Goodwin S."/>
            <person name="Spatafora J."/>
            <person name="Crous P."/>
            <person name="Grigoriev I."/>
        </authorList>
    </citation>
    <scope>NUCLEOTIDE SEQUENCE</scope>
    <source>
        <strain evidence="2">CBS 109.77</strain>
    </source>
</reference>
<feature type="region of interest" description="Disordered" evidence="1">
    <location>
        <begin position="1"/>
        <end position="113"/>
    </location>
</feature>
<proteinExistence type="predicted"/>
<evidence type="ECO:0000256" key="1">
    <source>
        <dbReference type="SAM" id="MobiDB-lite"/>
    </source>
</evidence>
<accession>A0A6A6XB02</accession>
<evidence type="ECO:0000313" key="3">
    <source>
        <dbReference type="Proteomes" id="UP000799757"/>
    </source>
</evidence>
<feature type="compositionally biased region" description="Polar residues" evidence="1">
    <location>
        <begin position="48"/>
        <end position="60"/>
    </location>
</feature>
<organism evidence="2 3">
    <name type="scientific">Melanomma pulvis-pyrius CBS 109.77</name>
    <dbReference type="NCBI Taxonomy" id="1314802"/>
    <lineage>
        <taxon>Eukaryota</taxon>
        <taxon>Fungi</taxon>
        <taxon>Dikarya</taxon>
        <taxon>Ascomycota</taxon>
        <taxon>Pezizomycotina</taxon>
        <taxon>Dothideomycetes</taxon>
        <taxon>Pleosporomycetidae</taxon>
        <taxon>Pleosporales</taxon>
        <taxon>Melanommataceae</taxon>
        <taxon>Melanomma</taxon>
    </lineage>
</organism>
<protein>
    <submittedName>
        <fullName evidence="2">Uncharacterized protein</fullName>
    </submittedName>
</protein>
<name>A0A6A6XB02_9PLEO</name>
<dbReference type="AlphaFoldDB" id="A0A6A6XB02"/>
<sequence>MSRRNTASDAHNPGRMHSRRNTATSDSSLPPTPVHISPAAAMSALMTKMNTRPKTSANSLPSPPQSANPLADRSRSMQAFSGPRTGIPTSAPMMHGGGMENGHARSRSNTGSLRSFRLQASAMAGGMNRRGDALLE</sequence>
<dbReference type="Proteomes" id="UP000799757">
    <property type="component" value="Unassembled WGS sequence"/>
</dbReference>